<dbReference type="PATRIC" id="fig|512763.3.peg.3881"/>
<reference evidence="1 2" key="1">
    <citation type="submission" date="2015-08" db="EMBL/GenBank/DDBJ databases">
        <title>Complete genome sequence of Rufibacter tibetensis strain 1351t, a radiation-resistant bacterium from tibet plateau.</title>
        <authorList>
            <person name="Dai J."/>
        </authorList>
    </citation>
    <scope>NUCLEOTIDE SEQUENCE [LARGE SCALE GENOMIC DNA]</scope>
    <source>
        <strain evidence="1 2">1351</strain>
    </source>
</reference>
<dbReference type="STRING" id="512763.DC20_17630"/>
<sequence>MENEQPHDAEKVYLSAIEKMKSFISNLNNPLLYRAMLVTELKLLFYELASFYATKMQFDSLHAFTEKNTPALKSWPVELEMISQSGLNPN</sequence>
<protein>
    <submittedName>
        <fullName evidence="1">Uncharacterized protein</fullName>
    </submittedName>
</protein>
<dbReference type="RefSeq" id="WP_062545034.1">
    <property type="nucleotide sequence ID" value="NZ_CP012643.1"/>
</dbReference>
<proteinExistence type="predicted"/>
<dbReference type="AlphaFoldDB" id="A0A0P0C650"/>
<evidence type="ECO:0000313" key="2">
    <source>
        <dbReference type="Proteomes" id="UP000061382"/>
    </source>
</evidence>
<dbReference type="OrthoDB" id="881541at2"/>
<name>A0A0P0C650_9BACT</name>
<keyword evidence="2" id="KW-1185">Reference proteome</keyword>
<accession>A0A0P0C650</accession>
<dbReference type="EMBL" id="CP012643">
    <property type="protein sequence ID" value="ALJ00456.1"/>
    <property type="molecule type" value="Genomic_DNA"/>
</dbReference>
<gene>
    <name evidence="1" type="ORF">DC20_17630</name>
</gene>
<dbReference type="Proteomes" id="UP000061382">
    <property type="component" value="Chromosome"/>
</dbReference>
<evidence type="ECO:0000313" key="1">
    <source>
        <dbReference type="EMBL" id="ALJ00456.1"/>
    </source>
</evidence>
<organism evidence="1 2">
    <name type="scientific">Rufibacter tibetensis</name>
    <dbReference type="NCBI Taxonomy" id="512763"/>
    <lineage>
        <taxon>Bacteria</taxon>
        <taxon>Pseudomonadati</taxon>
        <taxon>Bacteroidota</taxon>
        <taxon>Cytophagia</taxon>
        <taxon>Cytophagales</taxon>
        <taxon>Hymenobacteraceae</taxon>
        <taxon>Rufibacter</taxon>
    </lineage>
</organism>
<dbReference type="KEGG" id="rti:DC20_17630"/>